<accession>A0A218MLF1</accession>
<feature type="region of interest" description="Disordered" evidence="1">
    <location>
        <begin position="44"/>
        <end position="84"/>
    </location>
</feature>
<reference evidence="3" key="2">
    <citation type="journal article" date="2017" name="Nat. Commun.">
        <title>Single-virus genomics reveals hidden cosmopolitan and abundant viruses.</title>
        <authorList>
            <person name="Martinez-Hernandez F."/>
            <person name="Fornas O."/>
            <person name="Lluesma Gomez M."/>
            <person name="Bolduc B."/>
            <person name="de la Cruz Pena M.J."/>
            <person name="Martinez J.M."/>
            <person name="Anton J."/>
            <person name="Gasol J.M."/>
            <person name="Rosselli R."/>
            <person name="Rodriguez-Valera F."/>
            <person name="Sullivan M.B."/>
            <person name="Acinas S.G."/>
            <person name="Martinez-Garcia M."/>
        </authorList>
    </citation>
    <scope>NUCLEOTIDE SEQUENCE</scope>
</reference>
<evidence type="ECO:0000259" key="2">
    <source>
        <dbReference type="Pfam" id="PF13392"/>
    </source>
</evidence>
<evidence type="ECO:0000256" key="1">
    <source>
        <dbReference type="SAM" id="MobiDB-lite"/>
    </source>
</evidence>
<dbReference type="InterPro" id="IPR044925">
    <property type="entry name" value="His-Me_finger_sf"/>
</dbReference>
<dbReference type="InterPro" id="IPR003615">
    <property type="entry name" value="HNH_nuc"/>
</dbReference>
<dbReference type="Gene3D" id="3.90.75.20">
    <property type="match status" value="1"/>
</dbReference>
<reference evidence="3" key="1">
    <citation type="submission" date="2016-10" db="EMBL/GenBank/DDBJ databases">
        <authorList>
            <person name="Varghese N."/>
        </authorList>
    </citation>
    <scope>NUCLEOTIDE SEQUENCE</scope>
</reference>
<feature type="domain" description="HNH nuclease" evidence="2">
    <location>
        <begin position="35"/>
        <end position="72"/>
    </location>
</feature>
<organism evidence="3">
    <name type="scientific">uncultured virus</name>
    <dbReference type="NCBI Taxonomy" id="340016"/>
    <lineage>
        <taxon>Viruses</taxon>
        <taxon>environmental samples</taxon>
    </lineage>
</organism>
<dbReference type="EMBL" id="KY052814">
    <property type="protein sequence ID" value="ASF00098.1"/>
    <property type="molecule type" value="Genomic_DNA"/>
</dbReference>
<protein>
    <recommendedName>
        <fullName evidence="2">HNH nuclease domain-containing protein</fullName>
    </recommendedName>
</protein>
<sequence length="84" mass="10036">MVQKRDYRKEHLTYDGLPKRKKARAARGRARYALMKEGRVKVGDKKQVDHKNMNPNDNRRSNLRVLPAKLNMSRQPARKPRRRK</sequence>
<dbReference type="Pfam" id="PF13392">
    <property type="entry name" value="HNH_3"/>
    <property type="match status" value="1"/>
</dbReference>
<evidence type="ECO:0000313" key="3">
    <source>
        <dbReference type="EMBL" id="ASF00098.1"/>
    </source>
</evidence>
<dbReference type="SUPFAM" id="SSF54060">
    <property type="entry name" value="His-Me finger endonucleases"/>
    <property type="match status" value="1"/>
</dbReference>
<feature type="compositionally biased region" description="Basic and acidic residues" evidence="1">
    <location>
        <begin position="44"/>
        <end position="60"/>
    </location>
</feature>
<name>A0A218MLF1_9VIRU</name>
<proteinExistence type="predicted"/>